<comment type="similarity">
    <text evidence="1">Belongs to the FAH family.</text>
</comment>
<dbReference type="Proteomes" id="UP000823405">
    <property type="component" value="Unassembled WGS sequence"/>
</dbReference>
<dbReference type="OrthoDB" id="411064at2759"/>
<accession>A0A9P6QV79</accession>
<proteinExistence type="inferred from homology"/>
<dbReference type="InterPro" id="IPR036663">
    <property type="entry name" value="Fumarylacetoacetase_C_sf"/>
</dbReference>
<evidence type="ECO:0000313" key="5">
    <source>
        <dbReference type="Proteomes" id="UP000823405"/>
    </source>
</evidence>
<dbReference type="SUPFAM" id="SSF56529">
    <property type="entry name" value="FAH"/>
    <property type="match status" value="1"/>
</dbReference>
<comment type="caution">
    <text evidence="4">The sequence shown here is derived from an EMBL/GenBank/DDBJ whole genome shotgun (WGS) entry which is preliminary data.</text>
</comment>
<dbReference type="GO" id="GO:0046872">
    <property type="term" value="F:metal ion binding"/>
    <property type="evidence" value="ECO:0007669"/>
    <property type="project" value="UniProtKB-KW"/>
</dbReference>
<evidence type="ECO:0000259" key="3">
    <source>
        <dbReference type="Pfam" id="PF01557"/>
    </source>
</evidence>
<organism evidence="4 5">
    <name type="scientific">Linnemannia gamsii</name>
    <dbReference type="NCBI Taxonomy" id="64522"/>
    <lineage>
        <taxon>Eukaryota</taxon>
        <taxon>Fungi</taxon>
        <taxon>Fungi incertae sedis</taxon>
        <taxon>Mucoromycota</taxon>
        <taxon>Mortierellomycotina</taxon>
        <taxon>Mortierellomycetes</taxon>
        <taxon>Mortierellales</taxon>
        <taxon>Mortierellaceae</taxon>
        <taxon>Linnemannia</taxon>
    </lineage>
</organism>
<gene>
    <name evidence="4" type="ORF">BGZ97_002268</name>
</gene>
<dbReference type="EMBL" id="JAAAIN010001495">
    <property type="protein sequence ID" value="KAG0302585.1"/>
    <property type="molecule type" value="Genomic_DNA"/>
</dbReference>
<dbReference type="GO" id="GO:0018773">
    <property type="term" value="F:acetylpyruvate hydrolase activity"/>
    <property type="evidence" value="ECO:0007669"/>
    <property type="project" value="TreeGrafter"/>
</dbReference>
<feature type="domain" description="Fumarylacetoacetase-like C-terminal" evidence="3">
    <location>
        <begin position="27"/>
        <end position="179"/>
    </location>
</feature>
<dbReference type="PANTHER" id="PTHR11820:SF90">
    <property type="entry name" value="FLUTATHIONE S-TRANSFERASE"/>
    <property type="match status" value="1"/>
</dbReference>
<protein>
    <recommendedName>
        <fullName evidence="3">Fumarylacetoacetase-like C-terminal domain-containing protein</fullName>
    </recommendedName>
</protein>
<dbReference type="Gene3D" id="3.90.850.10">
    <property type="entry name" value="Fumarylacetoacetase-like, C-terminal domain"/>
    <property type="match status" value="1"/>
</dbReference>
<sequence>MSELFAAAVPVAVPIAQSNDCFAVRRIYCIGRNYVEHAREMGAEPDRQSLVFFNKPTDAILYVAPGMVGQFPYPPGSNNVHYEMELVVALGKRGRDIPVEQALEYVFGYALGLDMTRRDLQTEMKRQGYPWEIGKAFDHAAPLGQIHRVDKVGHCQQGAIWLKVNGIEKQRADVSQLICLCQEI</sequence>
<name>A0A9P6QV79_9FUNG</name>
<reference evidence="4" key="1">
    <citation type="journal article" date="2020" name="Fungal Divers.">
        <title>Resolving the Mortierellaceae phylogeny through synthesis of multi-gene phylogenetics and phylogenomics.</title>
        <authorList>
            <person name="Vandepol N."/>
            <person name="Liber J."/>
            <person name="Desiro A."/>
            <person name="Na H."/>
            <person name="Kennedy M."/>
            <person name="Barry K."/>
            <person name="Grigoriev I.V."/>
            <person name="Miller A.N."/>
            <person name="O'Donnell K."/>
            <person name="Stajich J.E."/>
            <person name="Bonito G."/>
        </authorList>
    </citation>
    <scope>NUCLEOTIDE SEQUENCE</scope>
    <source>
        <strain evidence="4">NVP60</strain>
    </source>
</reference>
<dbReference type="InterPro" id="IPR011234">
    <property type="entry name" value="Fumarylacetoacetase-like_C"/>
</dbReference>
<dbReference type="AlphaFoldDB" id="A0A9P6QV79"/>
<evidence type="ECO:0000313" key="4">
    <source>
        <dbReference type="EMBL" id="KAG0302585.1"/>
    </source>
</evidence>
<dbReference type="Pfam" id="PF01557">
    <property type="entry name" value="FAA_hydrolase"/>
    <property type="match status" value="1"/>
</dbReference>
<evidence type="ECO:0000256" key="2">
    <source>
        <dbReference type="ARBA" id="ARBA00022723"/>
    </source>
</evidence>
<evidence type="ECO:0000256" key="1">
    <source>
        <dbReference type="ARBA" id="ARBA00010211"/>
    </source>
</evidence>
<keyword evidence="5" id="KW-1185">Reference proteome</keyword>
<dbReference type="PANTHER" id="PTHR11820">
    <property type="entry name" value="ACYLPYRUVASE"/>
    <property type="match status" value="1"/>
</dbReference>
<keyword evidence="2" id="KW-0479">Metal-binding</keyword>